<evidence type="ECO:0000256" key="3">
    <source>
        <dbReference type="ARBA" id="ARBA00022692"/>
    </source>
</evidence>
<keyword evidence="10" id="KW-1185">Reference proteome</keyword>
<evidence type="ECO:0008006" key="11">
    <source>
        <dbReference type="Google" id="ProtNLM"/>
    </source>
</evidence>
<gene>
    <name evidence="9" type="ORF">BB560_003976</name>
</gene>
<dbReference type="Pfam" id="PF01127">
    <property type="entry name" value="Sdh_cyt"/>
    <property type="match status" value="1"/>
</dbReference>
<name>A0A2T9ZAL9_9FUNG</name>
<dbReference type="GO" id="GO:0046872">
    <property type="term" value="F:metal ion binding"/>
    <property type="evidence" value="ECO:0007669"/>
    <property type="project" value="UniProtKB-KW"/>
</dbReference>
<dbReference type="PANTHER" id="PTHR10978:SF5">
    <property type="entry name" value="SUCCINATE DEHYDROGENASE CYTOCHROME B560 SUBUNIT, MITOCHONDRIAL"/>
    <property type="match status" value="1"/>
</dbReference>
<dbReference type="AlphaFoldDB" id="A0A2T9ZAL9"/>
<evidence type="ECO:0000256" key="2">
    <source>
        <dbReference type="ARBA" id="ARBA00022617"/>
    </source>
</evidence>
<evidence type="ECO:0000256" key="5">
    <source>
        <dbReference type="ARBA" id="ARBA00022989"/>
    </source>
</evidence>
<evidence type="ECO:0000313" key="9">
    <source>
        <dbReference type="EMBL" id="PVV01600.1"/>
    </source>
</evidence>
<keyword evidence="2" id="KW-0349">Heme</keyword>
<keyword evidence="5 8" id="KW-1133">Transmembrane helix</keyword>
<evidence type="ECO:0000256" key="8">
    <source>
        <dbReference type="SAM" id="Phobius"/>
    </source>
</evidence>
<evidence type="ECO:0000313" key="10">
    <source>
        <dbReference type="Proteomes" id="UP000245609"/>
    </source>
</evidence>
<dbReference type="GO" id="GO:0016020">
    <property type="term" value="C:membrane"/>
    <property type="evidence" value="ECO:0007669"/>
    <property type="project" value="UniProtKB-SubCell"/>
</dbReference>
<keyword evidence="4" id="KW-0479">Metal-binding</keyword>
<dbReference type="Gene3D" id="1.20.1300.10">
    <property type="entry name" value="Fumarate reductase/succinate dehydrogenase, transmembrane subunit"/>
    <property type="match status" value="1"/>
</dbReference>
<dbReference type="GO" id="GO:0009055">
    <property type="term" value="F:electron transfer activity"/>
    <property type="evidence" value="ECO:0007669"/>
    <property type="project" value="InterPro"/>
</dbReference>
<dbReference type="SUPFAM" id="SSF81343">
    <property type="entry name" value="Fumarate reductase respiratory complex transmembrane subunits"/>
    <property type="match status" value="1"/>
</dbReference>
<feature type="non-terminal residue" evidence="9">
    <location>
        <position position="161"/>
    </location>
</feature>
<keyword evidence="6" id="KW-0408">Iron</keyword>
<dbReference type="Proteomes" id="UP000245609">
    <property type="component" value="Unassembled WGS sequence"/>
</dbReference>
<dbReference type="EMBL" id="MBFS01000950">
    <property type="protein sequence ID" value="PVV01600.1"/>
    <property type="molecule type" value="Genomic_DNA"/>
</dbReference>
<keyword evidence="7 8" id="KW-0472">Membrane</keyword>
<comment type="caution">
    <text evidence="9">The sequence shown here is derived from an EMBL/GenBank/DDBJ whole genome shotgun (WGS) entry which is preliminary data.</text>
</comment>
<dbReference type="GO" id="GO:0006121">
    <property type="term" value="P:mitochondrial electron transport, succinate to ubiquinone"/>
    <property type="evidence" value="ECO:0007669"/>
    <property type="project" value="TreeGrafter"/>
</dbReference>
<dbReference type="GO" id="GO:0005739">
    <property type="term" value="C:mitochondrion"/>
    <property type="evidence" value="ECO:0007669"/>
    <property type="project" value="GOC"/>
</dbReference>
<feature type="transmembrane region" description="Helical" evidence="8">
    <location>
        <begin position="75"/>
        <end position="95"/>
    </location>
</feature>
<evidence type="ECO:0000256" key="7">
    <source>
        <dbReference type="ARBA" id="ARBA00023136"/>
    </source>
</evidence>
<dbReference type="InterPro" id="IPR034804">
    <property type="entry name" value="SQR/QFR_C/D"/>
</dbReference>
<reference evidence="9 10" key="1">
    <citation type="journal article" date="2018" name="MBio">
        <title>Comparative Genomics Reveals the Core Gene Toolbox for the Fungus-Insect Symbiosis.</title>
        <authorList>
            <person name="Wang Y."/>
            <person name="Stata M."/>
            <person name="Wang W."/>
            <person name="Stajich J.E."/>
            <person name="White M.M."/>
            <person name="Moncalvo J.M."/>
        </authorList>
    </citation>
    <scope>NUCLEOTIDE SEQUENCE [LARGE SCALE GENOMIC DNA]</scope>
    <source>
        <strain evidence="9 10">SC-DP-2</strain>
    </source>
</reference>
<protein>
    <recommendedName>
        <fullName evidence="11">Succinate dehydrogenase cytochrome b560 subunit, mitochondrial</fullName>
    </recommendedName>
</protein>
<evidence type="ECO:0000256" key="1">
    <source>
        <dbReference type="ARBA" id="ARBA00004370"/>
    </source>
</evidence>
<comment type="subcellular location">
    <subcellularLocation>
        <location evidence="1">Membrane</location>
    </subcellularLocation>
</comment>
<accession>A0A2T9ZAL9</accession>
<dbReference type="PANTHER" id="PTHR10978">
    <property type="entry name" value="SUCCINATE DEHYDROGENASE CYTOCHROME B560 SUBUNIT"/>
    <property type="match status" value="1"/>
</dbReference>
<evidence type="ECO:0000256" key="6">
    <source>
        <dbReference type="ARBA" id="ARBA00023004"/>
    </source>
</evidence>
<organism evidence="9 10">
    <name type="scientific">Smittium megazygosporum</name>
    <dbReference type="NCBI Taxonomy" id="133381"/>
    <lineage>
        <taxon>Eukaryota</taxon>
        <taxon>Fungi</taxon>
        <taxon>Fungi incertae sedis</taxon>
        <taxon>Zoopagomycota</taxon>
        <taxon>Kickxellomycotina</taxon>
        <taxon>Harpellomycetes</taxon>
        <taxon>Harpellales</taxon>
        <taxon>Legeriomycetaceae</taxon>
        <taxon>Smittium</taxon>
    </lineage>
</organism>
<dbReference type="GO" id="GO:0006099">
    <property type="term" value="P:tricarboxylic acid cycle"/>
    <property type="evidence" value="ECO:0007669"/>
    <property type="project" value="InterPro"/>
</dbReference>
<keyword evidence="3 8" id="KW-0812">Transmembrane</keyword>
<dbReference type="InterPro" id="IPR014314">
    <property type="entry name" value="Succ_DH_cytb556"/>
</dbReference>
<feature type="transmembrane region" description="Helical" evidence="8">
    <location>
        <begin position="115"/>
        <end position="139"/>
    </location>
</feature>
<sequence>MFFAATRSSPLQKSFSYFGKTIVASNPTNAMFPRVYGTQKDVAAKALKSRPISPHLSIYSFPMAMNMSAVNRNGALITTFSAMGFCIAAGVLPMFGIPFDSATVANFAASLPVSVYYGVKIFYSSIFSYHAVSGIRYLVWFTGRFLDMKSVTITGYITLGF</sequence>
<dbReference type="CDD" id="cd03499">
    <property type="entry name" value="SQR_TypeC_SdhC"/>
    <property type="match status" value="1"/>
</dbReference>
<proteinExistence type="predicted"/>
<evidence type="ECO:0000256" key="4">
    <source>
        <dbReference type="ARBA" id="ARBA00022723"/>
    </source>
</evidence>
<dbReference type="InterPro" id="IPR000701">
    <property type="entry name" value="SuccDH_FuR_B_TM-su"/>
</dbReference>
<dbReference type="OrthoDB" id="588261at2759"/>
<dbReference type="STRING" id="133381.A0A2T9ZAL9"/>